<sequence>MTSGAACPMRQVRQCLTNEFYALLGVWYHPKFSAARLSSGVRYHPQMYSSPPSWTNGWRRQSHQQPVNGHASQKYINVSLSSIYRVLGNACNKI</sequence>
<proteinExistence type="predicted"/>
<comment type="caution">
    <text evidence="1">The sequence shown here is derived from an EMBL/GenBank/DDBJ whole genome shotgun (WGS) entry which is preliminary data.</text>
</comment>
<dbReference type="AlphaFoldDB" id="A0AA38IQ42"/>
<organism evidence="1 2">
    <name type="scientific">Zophobas morio</name>
    <dbReference type="NCBI Taxonomy" id="2755281"/>
    <lineage>
        <taxon>Eukaryota</taxon>
        <taxon>Metazoa</taxon>
        <taxon>Ecdysozoa</taxon>
        <taxon>Arthropoda</taxon>
        <taxon>Hexapoda</taxon>
        <taxon>Insecta</taxon>
        <taxon>Pterygota</taxon>
        <taxon>Neoptera</taxon>
        <taxon>Endopterygota</taxon>
        <taxon>Coleoptera</taxon>
        <taxon>Polyphaga</taxon>
        <taxon>Cucujiformia</taxon>
        <taxon>Tenebrionidae</taxon>
        <taxon>Zophobas</taxon>
    </lineage>
</organism>
<gene>
    <name evidence="1" type="ORF">Zmor_011180</name>
</gene>
<keyword evidence="2" id="KW-1185">Reference proteome</keyword>
<name>A0AA38IQ42_9CUCU</name>
<evidence type="ECO:0000313" key="1">
    <source>
        <dbReference type="EMBL" id="KAJ3659493.1"/>
    </source>
</evidence>
<dbReference type="EMBL" id="JALNTZ010000003">
    <property type="protein sequence ID" value="KAJ3659493.1"/>
    <property type="molecule type" value="Genomic_DNA"/>
</dbReference>
<protein>
    <submittedName>
        <fullName evidence="1">Uncharacterized protein</fullName>
    </submittedName>
</protein>
<accession>A0AA38IQ42</accession>
<evidence type="ECO:0000313" key="2">
    <source>
        <dbReference type="Proteomes" id="UP001168821"/>
    </source>
</evidence>
<dbReference type="Proteomes" id="UP001168821">
    <property type="component" value="Unassembled WGS sequence"/>
</dbReference>
<reference evidence="1" key="1">
    <citation type="journal article" date="2023" name="G3 (Bethesda)">
        <title>Whole genome assemblies of Zophobas morio and Tenebrio molitor.</title>
        <authorList>
            <person name="Kaur S."/>
            <person name="Stinson S.A."/>
            <person name="diCenzo G.C."/>
        </authorList>
    </citation>
    <scope>NUCLEOTIDE SEQUENCE</scope>
    <source>
        <strain evidence="1">QUZm001</strain>
    </source>
</reference>